<dbReference type="AlphaFoldDB" id="C9LVP5"/>
<dbReference type="PROSITE" id="PS51257">
    <property type="entry name" value="PROKAR_LIPOPROTEIN"/>
    <property type="match status" value="1"/>
</dbReference>
<dbReference type="PANTHER" id="PTHR30619:SF1">
    <property type="entry name" value="RECOMBINATION PROTEIN 2"/>
    <property type="match status" value="1"/>
</dbReference>
<keyword evidence="1" id="KW-0732">Signal</keyword>
<evidence type="ECO:0000313" key="3">
    <source>
        <dbReference type="EMBL" id="EEX77070.1"/>
    </source>
</evidence>
<evidence type="ECO:0000256" key="1">
    <source>
        <dbReference type="SAM" id="SignalP"/>
    </source>
</evidence>
<proteinExistence type="predicted"/>
<dbReference type="Pfam" id="PF00753">
    <property type="entry name" value="Lactamase_B"/>
    <property type="match status" value="1"/>
</dbReference>
<dbReference type="STRING" id="546271.Selsp_0791"/>
<gene>
    <name evidence="3" type="ORF">SELSPUOL_01537</name>
</gene>
<accession>C9LVP5</accession>
<dbReference type="CDD" id="cd07731">
    <property type="entry name" value="ComA-like_MBL-fold"/>
    <property type="match status" value="1"/>
</dbReference>
<organism evidence="3 4">
    <name type="scientific">Selenomonas sputigena (strain ATCC 35185 / DSM 20758 / CCUG 44933 / VPI D19B-28)</name>
    <dbReference type="NCBI Taxonomy" id="546271"/>
    <lineage>
        <taxon>Bacteria</taxon>
        <taxon>Bacillati</taxon>
        <taxon>Bacillota</taxon>
        <taxon>Negativicutes</taxon>
        <taxon>Selenomonadales</taxon>
        <taxon>Selenomonadaceae</taxon>
        <taxon>Selenomonas</taxon>
    </lineage>
</organism>
<protein>
    <submittedName>
        <fullName evidence="3">Metallo-beta-lactamase domain protein</fullName>
    </submittedName>
</protein>
<dbReference type="eggNOG" id="COG2333">
    <property type="taxonomic scope" value="Bacteria"/>
</dbReference>
<comment type="caution">
    <text evidence="3">The sequence shown here is derived from an EMBL/GenBank/DDBJ whole genome shotgun (WGS) entry which is preliminary data.</text>
</comment>
<dbReference type="InterPro" id="IPR035681">
    <property type="entry name" value="ComA-like_MBL"/>
</dbReference>
<reference evidence="3 4" key="1">
    <citation type="submission" date="2009-09" db="EMBL/GenBank/DDBJ databases">
        <authorList>
            <person name="Weinstock G."/>
            <person name="Sodergren E."/>
            <person name="Clifton S."/>
            <person name="Fulton L."/>
            <person name="Fulton B."/>
            <person name="Courtney L."/>
            <person name="Fronick C."/>
            <person name="Harrison M."/>
            <person name="Strong C."/>
            <person name="Farmer C."/>
            <person name="Delahaunty K."/>
            <person name="Markovic C."/>
            <person name="Hall O."/>
            <person name="Minx P."/>
            <person name="Tomlinson C."/>
            <person name="Mitreva M."/>
            <person name="Nelson J."/>
            <person name="Hou S."/>
            <person name="Wollam A."/>
            <person name="Pepin K.H."/>
            <person name="Johnson M."/>
            <person name="Bhonagiri V."/>
            <person name="Nash W.E."/>
            <person name="Warren W."/>
            <person name="Chinwalla A."/>
            <person name="Mardis E.R."/>
            <person name="Wilson R.K."/>
        </authorList>
    </citation>
    <scope>NUCLEOTIDE SEQUENCE [LARGE SCALE GENOMIC DNA]</scope>
    <source>
        <strain evidence="4">ATCC 35185 / DSM 20758 / VPI D19B-28</strain>
    </source>
</reference>
<feature type="domain" description="Metallo-beta-lactamase" evidence="2">
    <location>
        <begin position="55"/>
        <end position="260"/>
    </location>
</feature>
<dbReference type="PANTHER" id="PTHR30619">
    <property type="entry name" value="DNA INTERNALIZATION/COMPETENCE PROTEIN COMEC/REC2"/>
    <property type="match status" value="1"/>
</dbReference>
<dbReference type="Proteomes" id="UP000003505">
    <property type="component" value="Unassembled WGS sequence"/>
</dbReference>
<dbReference type="InterPro" id="IPR001279">
    <property type="entry name" value="Metallo-B-lactamas"/>
</dbReference>
<dbReference type="Gene3D" id="3.60.15.10">
    <property type="entry name" value="Ribonuclease Z/Hydroxyacylglutathione hydrolase-like"/>
    <property type="match status" value="1"/>
</dbReference>
<dbReference type="InterPro" id="IPR052159">
    <property type="entry name" value="Competence_DNA_uptake"/>
</dbReference>
<name>C9LVP5_SELS3</name>
<evidence type="ECO:0000259" key="2">
    <source>
        <dbReference type="SMART" id="SM00849"/>
    </source>
</evidence>
<evidence type="ECO:0000313" key="4">
    <source>
        <dbReference type="Proteomes" id="UP000003505"/>
    </source>
</evidence>
<feature type="chain" id="PRO_5038936161" evidence="1">
    <location>
        <begin position="27"/>
        <end position="306"/>
    </location>
</feature>
<feature type="signal peptide" evidence="1">
    <location>
        <begin position="1"/>
        <end position="26"/>
    </location>
</feature>
<sequence length="306" mass="32998">MNDRRNLMKKMLGMLAALVFACTLLAGCMGAPNAAQEAAQAKGGALNVKVLDVGQGDAILIRTADQTIFIDTGDLDEHPKLEAALKKENIKTVDKLIITHPHADHLGGASVLFKNCEVKAVYDNGEPTTTKFYRDYLKTIKSKNIPYKALVDGDVLDFGGGVSFHVLSPTAEMVKEGGKKNGKPNLNINSIVGRLEYGDFTMLFTGDAEKETENSTLSRHSAADLKSLVLKAPHHGSKTSSTAAFLKATAPEVVAISCGAGNDYGHPHKEVLERYKKFNIKVYRTDQGGTIAVTSDGKTYSVKEEK</sequence>
<dbReference type="InterPro" id="IPR006311">
    <property type="entry name" value="TAT_signal"/>
</dbReference>
<dbReference type="SUPFAM" id="SSF56281">
    <property type="entry name" value="Metallo-hydrolase/oxidoreductase"/>
    <property type="match status" value="1"/>
</dbReference>
<dbReference type="SMART" id="SM00849">
    <property type="entry name" value="Lactamase_B"/>
    <property type="match status" value="1"/>
</dbReference>
<dbReference type="EMBL" id="ACKP02000029">
    <property type="protein sequence ID" value="EEX77070.1"/>
    <property type="molecule type" value="Genomic_DNA"/>
</dbReference>
<dbReference type="PROSITE" id="PS51318">
    <property type="entry name" value="TAT"/>
    <property type="match status" value="1"/>
</dbReference>
<dbReference type="InterPro" id="IPR036866">
    <property type="entry name" value="RibonucZ/Hydroxyglut_hydro"/>
</dbReference>